<reference evidence="2 3" key="1">
    <citation type="submission" date="2016-06" db="EMBL/GenBank/DDBJ databases">
        <authorList>
            <consortium name="Pathogen Informatics"/>
        </authorList>
    </citation>
    <scope>NUCLEOTIDE SEQUENCE [LARGE SCALE GENOMIC DNA]</scope>
    <source>
        <strain evidence="2">PocGH01</strain>
    </source>
</reference>
<dbReference type="Proteomes" id="UP000242942">
    <property type="component" value="Unassembled WGS sequence"/>
</dbReference>
<keyword evidence="3" id="KW-1185">Reference proteome</keyword>
<feature type="transmembrane region" description="Helical" evidence="1">
    <location>
        <begin position="225"/>
        <end position="245"/>
    </location>
</feature>
<dbReference type="AlphaFoldDB" id="A0A1D3JF18"/>
<name>A0A1D3JF18_PLAOA</name>
<protein>
    <submittedName>
        <fullName evidence="2">PIR protein</fullName>
    </submittedName>
</protein>
<proteinExistence type="predicted"/>
<keyword evidence="1" id="KW-1133">Transmembrane helix</keyword>
<keyword evidence="1" id="KW-0472">Membrane</keyword>
<evidence type="ECO:0000313" key="3">
    <source>
        <dbReference type="Proteomes" id="UP000242942"/>
    </source>
</evidence>
<organism evidence="2 3">
    <name type="scientific">Plasmodium ovale</name>
    <name type="common">malaria parasite P. ovale</name>
    <dbReference type="NCBI Taxonomy" id="36330"/>
    <lineage>
        <taxon>Eukaryota</taxon>
        <taxon>Sar</taxon>
        <taxon>Alveolata</taxon>
        <taxon>Apicomplexa</taxon>
        <taxon>Aconoidasida</taxon>
        <taxon>Haemosporida</taxon>
        <taxon>Plasmodiidae</taxon>
        <taxon>Plasmodium</taxon>
        <taxon>Plasmodium (Plasmodium)</taxon>
    </lineage>
</organism>
<accession>A0A1D3JF18</accession>
<dbReference type="VEuPathDB" id="PlasmoDB:POWCR01_000072800"/>
<gene>
    <name evidence="2" type="primary">PocGH01_00201300</name>
    <name evidence="2" type="ORF">POCGH01_00201300</name>
</gene>
<sequence>MFPTCPCNGDNSHETPKNYALNFNVIPNSFDIKNENIIEHIKAIDDPLLQQVSLYLTYHYQQGDVNFTKCPISNNRTTACQYLNKWSWHIKNIFTSSEKCIKKNELWKAHIDKLWDLLKINFTNTNNSKNTPWCTRYDNHSLIRTPVPDFMQSTFEQNVNKYCNSINTQSTLTCENHNSLSPISEKVITPDCNTICPAESSERLFQQEKPPSEISNLNCSSDIKFYIALSSLFTFLGTLSILFLLNKVKNKILLTIMN</sequence>
<evidence type="ECO:0000313" key="2">
    <source>
        <dbReference type="EMBL" id="SBT84488.1"/>
    </source>
</evidence>
<dbReference type="VEuPathDB" id="PlasmoDB:PocGH01_00201300"/>
<dbReference type="EMBL" id="FLRI01000497">
    <property type="protein sequence ID" value="SBT84488.1"/>
    <property type="molecule type" value="Genomic_DNA"/>
</dbReference>
<evidence type="ECO:0000256" key="1">
    <source>
        <dbReference type="SAM" id="Phobius"/>
    </source>
</evidence>
<keyword evidence="1" id="KW-0812">Transmembrane</keyword>